<evidence type="ECO:0000313" key="4">
    <source>
        <dbReference type="Proteomes" id="UP001596505"/>
    </source>
</evidence>
<comment type="caution">
    <text evidence="3">The sequence shown here is derived from an EMBL/GenBank/DDBJ whole genome shotgun (WGS) entry which is preliminary data.</text>
</comment>
<dbReference type="PANTHER" id="PTHR38431">
    <property type="entry name" value="BLL2305 PROTEIN"/>
    <property type="match status" value="1"/>
</dbReference>
<dbReference type="InterPro" id="IPR041657">
    <property type="entry name" value="HTH_17"/>
</dbReference>
<dbReference type="RefSeq" id="WP_380963858.1">
    <property type="nucleotide sequence ID" value="NZ_JBHTCO010000004.1"/>
</dbReference>
<dbReference type="InterPro" id="IPR010093">
    <property type="entry name" value="SinI_DNA-bd"/>
</dbReference>
<dbReference type="InterPro" id="IPR024370">
    <property type="entry name" value="PBP_domain"/>
</dbReference>
<evidence type="ECO:0000313" key="3">
    <source>
        <dbReference type="EMBL" id="MFC7392127.1"/>
    </source>
</evidence>
<dbReference type="NCBIfam" id="TIGR01764">
    <property type="entry name" value="excise"/>
    <property type="match status" value="1"/>
</dbReference>
<dbReference type="PANTHER" id="PTHR38431:SF1">
    <property type="entry name" value="BLL2305 PROTEIN"/>
    <property type="match status" value="1"/>
</dbReference>
<proteinExistence type="predicted"/>
<protein>
    <submittedName>
        <fullName evidence="3">Substrate-binding domain-containing protein</fullName>
    </submittedName>
</protein>
<evidence type="ECO:0000259" key="1">
    <source>
        <dbReference type="Pfam" id="PF12727"/>
    </source>
</evidence>
<dbReference type="SUPFAM" id="SSF46955">
    <property type="entry name" value="Putative DNA-binding domain"/>
    <property type="match status" value="1"/>
</dbReference>
<dbReference type="Pfam" id="PF12727">
    <property type="entry name" value="PBP_like"/>
    <property type="match status" value="1"/>
</dbReference>
<name>A0ABW2PS05_9BACL</name>
<dbReference type="Gene3D" id="3.40.190.10">
    <property type="entry name" value="Periplasmic binding protein-like II"/>
    <property type="match status" value="1"/>
</dbReference>
<evidence type="ECO:0000259" key="2">
    <source>
        <dbReference type="Pfam" id="PF12728"/>
    </source>
</evidence>
<dbReference type="SUPFAM" id="SSF53850">
    <property type="entry name" value="Periplasmic binding protein-like II"/>
    <property type="match status" value="1"/>
</dbReference>
<reference evidence="4" key="1">
    <citation type="journal article" date="2019" name="Int. J. Syst. Evol. Microbiol.">
        <title>The Global Catalogue of Microorganisms (GCM) 10K type strain sequencing project: providing services to taxonomists for standard genome sequencing and annotation.</title>
        <authorList>
            <consortium name="The Broad Institute Genomics Platform"/>
            <consortium name="The Broad Institute Genome Sequencing Center for Infectious Disease"/>
            <person name="Wu L."/>
            <person name="Ma J."/>
        </authorList>
    </citation>
    <scope>NUCLEOTIDE SEQUENCE [LARGE SCALE GENOMIC DNA]</scope>
    <source>
        <strain evidence="4">CGMCC 1.16305</strain>
    </source>
</reference>
<organism evidence="3 4">
    <name type="scientific">Scopulibacillus cellulosilyticus</name>
    <dbReference type="NCBI Taxonomy" id="2665665"/>
    <lineage>
        <taxon>Bacteria</taxon>
        <taxon>Bacillati</taxon>
        <taxon>Bacillota</taxon>
        <taxon>Bacilli</taxon>
        <taxon>Bacillales</taxon>
        <taxon>Sporolactobacillaceae</taxon>
        <taxon>Scopulibacillus</taxon>
    </lineage>
</organism>
<dbReference type="Proteomes" id="UP001596505">
    <property type="component" value="Unassembled WGS sequence"/>
</dbReference>
<keyword evidence="4" id="KW-1185">Reference proteome</keyword>
<gene>
    <name evidence="3" type="ORF">ACFQRG_03955</name>
</gene>
<feature type="domain" description="PBP" evidence="1">
    <location>
        <begin position="96"/>
        <end position="273"/>
    </location>
</feature>
<dbReference type="InterPro" id="IPR009061">
    <property type="entry name" value="DNA-bd_dom_put_sf"/>
</dbReference>
<dbReference type="Pfam" id="PF12728">
    <property type="entry name" value="HTH_17"/>
    <property type="match status" value="1"/>
</dbReference>
<accession>A0ABW2PS05</accession>
<dbReference type="EMBL" id="JBHTCO010000004">
    <property type="protein sequence ID" value="MFC7392127.1"/>
    <property type="molecule type" value="Genomic_DNA"/>
</dbReference>
<sequence length="312" mass="34877">MTDDRSYTTEEVSKILKVSKLTVYDLIKKGKLPAYQVGRQKRIEAKDLEAYINQTKSGLPQMNGKVTHHNIEDSSASLRSIIISGQDMVLDMLGSLIEKSHPGYRSLRSYEGSLNSLISMYKGECDIVSMHLFDGDTGEYNIPYVKKILVNDRYIVLNLLSRRAGFYVQQGNPKQIKSWEDLTDSNVKIVNREKGSGARTLLDEQLRIHHISTSTINGYDQEETNHLAVAAAIAQGKADAGVGIEKAAKIVGVEFIPLIKERYDIVLIKSEQNLELIDIIKSHLLSDSFKKEIESIGGYDVSMTGSIIYETC</sequence>
<feature type="domain" description="Helix-turn-helix" evidence="2">
    <location>
        <begin position="7"/>
        <end position="54"/>
    </location>
</feature>